<keyword evidence="6" id="KW-1185">Reference proteome</keyword>
<dbReference type="Gene3D" id="3.30.230.120">
    <property type="match status" value="1"/>
</dbReference>
<dbReference type="Pfam" id="PF07959">
    <property type="entry name" value="Fucose_pyrophosphorylase"/>
    <property type="match status" value="1"/>
</dbReference>
<dbReference type="GO" id="GO:0000166">
    <property type="term" value="F:nucleotide binding"/>
    <property type="evidence" value="ECO:0007669"/>
    <property type="project" value="UniProtKB-KW"/>
</dbReference>
<keyword evidence="3 7" id="KW-0418">Kinase</keyword>
<organism evidence="6 7">
    <name type="scientific">Tursiops truncatus</name>
    <name type="common">Atlantic bottle-nosed dolphin</name>
    <name type="synonym">Delphinus truncatus</name>
    <dbReference type="NCBI Taxonomy" id="9739"/>
    <lineage>
        <taxon>Eukaryota</taxon>
        <taxon>Metazoa</taxon>
        <taxon>Chordata</taxon>
        <taxon>Craniata</taxon>
        <taxon>Vertebrata</taxon>
        <taxon>Euteleostomi</taxon>
        <taxon>Mammalia</taxon>
        <taxon>Eutheria</taxon>
        <taxon>Laurasiatheria</taxon>
        <taxon>Artiodactyla</taxon>
        <taxon>Whippomorpha</taxon>
        <taxon>Cetacea</taxon>
        <taxon>Odontoceti</taxon>
        <taxon>Delphinidae</taxon>
        <taxon>Tursiops</taxon>
    </lineage>
</organism>
<dbReference type="RefSeq" id="XP_033699876.1">
    <property type="nucleotide sequence ID" value="XM_033843985.1"/>
</dbReference>
<gene>
    <name evidence="7" type="primary">FCSK</name>
</gene>
<protein>
    <submittedName>
        <fullName evidence="7">L-fucose kinase isoform X7</fullName>
    </submittedName>
</protein>
<proteinExistence type="predicted"/>
<dbReference type="GO" id="GO:0042352">
    <property type="term" value="P:GDP-L-fucose salvage"/>
    <property type="evidence" value="ECO:0007669"/>
    <property type="project" value="TreeGrafter"/>
</dbReference>
<evidence type="ECO:0000256" key="2">
    <source>
        <dbReference type="ARBA" id="ARBA00022741"/>
    </source>
</evidence>
<dbReference type="FunFam" id="3.30.230.120:FF:000006">
    <property type="entry name" value="L-fucose kinase isoform X2"/>
    <property type="match status" value="1"/>
</dbReference>
<accession>A0A6J3QBT7</accession>
<dbReference type="InterPro" id="IPR012887">
    <property type="entry name" value="GDP_fucose_pyrophosphorylase"/>
</dbReference>
<reference evidence="7" key="1">
    <citation type="submission" date="2025-08" db="UniProtKB">
        <authorList>
            <consortium name="RefSeq"/>
        </authorList>
    </citation>
    <scope>IDENTIFICATION</scope>
    <source>
        <tissue evidence="7">Spleen</tissue>
    </source>
</reference>
<keyword evidence="2" id="KW-0547">Nucleotide-binding</keyword>
<dbReference type="SUPFAM" id="SSF55060">
    <property type="entry name" value="GHMP Kinase, C-terminal domain"/>
    <property type="match status" value="1"/>
</dbReference>
<evidence type="ECO:0000256" key="3">
    <source>
        <dbReference type="ARBA" id="ARBA00022777"/>
    </source>
</evidence>
<dbReference type="InterPro" id="IPR052203">
    <property type="entry name" value="GHMP_Kinase-Related"/>
</dbReference>
<sequence>MEQPKGVDWTVIILTCQYKDSVEVFQRELEIRQKREQIPTRTLLLAVEDPEVHVGSGGATLNALLVVAEHLSARAGFTVVTSDVLHSAWILILHMGRDFPFDDCGRAFTCLPVENPQAPVEAVVCNLDCLLDIMSHRLGPGSPPGVWVCSTDMLLSVPPNPGISWDGFRGARVIALPGSTAYARNHGVYLTDSQGFVLDIYYQGTEAEIQRCARPDGRVPLVSGLVFFSVETAEHLLATHVSPPLDACTYMGLDSGARPVQLSLFFDILLCMARNVRREDFLVGQPPEMGQGDADIAGYRHGARAELWRELRDQPLTVAYVPDGSYNYMTNSASEFLHSLTFPGAPGAQVVHSQVEERQLLGARSSVVSCLLEGPVQLGPGSVLQHCHLRGPIHIGTGCFVSGLDVAQSEALHGLELHDLVLQGHHVQLHGARSRAFTLVGRLDSWERQGTGTYLNMSWSQFFQKTGIRDWDLWDPDMPRIERCLLNARLFPVLHPSRALGPQDMLWMLDPQEAGSKALRAWRASWRLSWEQLQPCLDRAATLASRRHLFFRQALHKARHVLEARQDLSLRPLIQAAVREGCPGPLMATLDQVAAGVGDPGVAARALACVADVLGCMAEGQGGLRSGPAANPEWVRPFSYLECGDLARGVAALAEERDKWLSRGAVEGGLHLCGDRTSSILAGAALAALQRAAGRAVGTEALIHAVLHLEQVLTTGGGWQDQVGGLMPGIKVGRSRPQLPLKVEVEEITVPAGFVQKLNDHLLLVYTGKTRLARNLLQDVLRSWYARLPAVVQNAHNLVRHTEECAEAFRQGSLPLLGQCLTSYWEQKKLMAPGCEPLAVRRMMDVLAPHVHGQSLAGAGGGGFLYLLTKEPRQKEALEAVLAKTEGLGNYSIHLVEVDTQGLSLQLLGD</sequence>
<dbReference type="GeneID" id="101321209"/>
<evidence type="ECO:0000313" key="7">
    <source>
        <dbReference type="RefSeq" id="XP_033699876.1"/>
    </source>
</evidence>
<dbReference type="GO" id="GO:0050201">
    <property type="term" value="F:fucokinase activity"/>
    <property type="evidence" value="ECO:0007669"/>
    <property type="project" value="TreeGrafter"/>
</dbReference>
<dbReference type="InterPro" id="IPR013750">
    <property type="entry name" value="GHMP_kinase_C_dom"/>
</dbReference>
<evidence type="ECO:0000259" key="4">
    <source>
        <dbReference type="Pfam" id="PF07959"/>
    </source>
</evidence>
<dbReference type="PANTHER" id="PTHR32463">
    <property type="entry name" value="L-FUCOSE KINASE"/>
    <property type="match status" value="1"/>
</dbReference>
<feature type="domain" description="GDP-fucose pyrophosphorylase" evidence="4">
    <location>
        <begin position="82"/>
        <end position="496"/>
    </location>
</feature>
<evidence type="ECO:0000259" key="5">
    <source>
        <dbReference type="Pfam" id="PF08544"/>
    </source>
</evidence>
<name>A0A6J3QBT7_TURTR</name>
<keyword evidence="1" id="KW-0808">Transferase</keyword>
<dbReference type="Proteomes" id="UP000245320">
    <property type="component" value="Chromosome 19"/>
</dbReference>
<feature type="domain" description="GHMP kinase C-terminal" evidence="5">
    <location>
        <begin position="806"/>
        <end position="881"/>
    </location>
</feature>
<evidence type="ECO:0000313" key="6">
    <source>
        <dbReference type="Proteomes" id="UP000245320"/>
    </source>
</evidence>
<dbReference type="InterPro" id="IPR036554">
    <property type="entry name" value="GHMP_kinase_C_sf"/>
</dbReference>
<dbReference type="CTD" id="197258"/>
<dbReference type="PANTHER" id="PTHR32463:SF0">
    <property type="entry name" value="L-FUCOSE KINASE"/>
    <property type="match status" value="1"/>
</dbReference>
<evidence type="ECO:0000256" key="1">
    <source>
        <dbReference type="ARBA" id="ARBA00022679"/>
    </source>
</evidence>
<dbReference type="AlphaFoldDB" id="A0A6J3QBT7"/>
<dbReference type="Pfam" id="PF08544">
    <property type="entry name" value="GHMP_kinases_C"/>
    <property type="match status" value="1"/>
</dbReference>